<feature type="region of interest" description="Disordered" evidence="1">
    <location>
        <begin position="140"/>
        <end position="189"/>
    </location>
</feature>
<dbReference type="Proteomes" id="UP001153678">
    <property type="component" value="Unassembled WGS sequence"/>
</dbReference>
<feature type="chain" id="PRO_5040830988" evidence="2">
    <location>
        <begin position="20"/>
        <end position="218"/>
    </location>
</feature>
<evidence type="ECO:0000313" key="3">
    <source>
        <dbReference type="EMBL" id="CAI2181939.1"/>
    </source>
</evidence>
<keyword evidence="4" id="KW-1185">Reference proteome</keyword>
<reference evidence="3" key="1">
    <citation type="submission" date="2022-08" db="EMBL/GenBank/DDBJ databases">
        <authorList>
            <person name="Kallberg Y."/>
            <person name="Tangrot J."/>
            <person name="Rosling A."/>
        </authorList>
    </citation>
    <scope>NUCLEOTIDE SEQUENCE</scope>
    <source>
        <strain evidence="3">Wild A</strain>
    </source>
</reference>
<organism evidence="3 4">
    <name type="scientific">Funneliformis geosporum</name>
    <dbReference type="NCBI Taxonomy" id="1117311"/>
    <lineage>
        <taxon>Eukaryota</taxon>
        <taxon>Fungi</taxon>
        <taxon>Fungi incertae sedis</taxon>
        <taxon>Mucoromycota</taxon>
        <taxon>Glomeromycotina</taxon>
        <taxon>Glomeromycetes</taxon>
        <taxon>Glomerales</taxon>
        <taxon>Glomeraceae</taxon>
        <taxon>Funneliformis</taxon>
    </lineage>
</organism>
<protein>
    <submittedName>
        <fullName evidence="3">2090_t:CDS:1</fullName>
    </submittedName>
</protein>
<sequence>MKLSPLIVAFLTIAAFSDAAPLDKRRFFQEHTPAAEATFRGMRALAVGTPFGERLGDLSGLAVDNLLAKAPACGQQIVADEVVDIAKKIGGKKKDQLIKVAIAYRKLERNTPLKGQPSNFCDKRPRNKELLGVVQAQDPTKVQPKPPAFVSPGEKLNKKPTFGNVTPKVEEKKKVVKKGPAKSKKQKKAVAKCVRMLKMKHVSPGQKKKCEKLAKKLM</sequence>
<evidence type="ECO:0000256" key="2">
    <source>
        <dbReference type="SAM" id="SignalP"/>
    </source>
</evidence>
<accession>A0A9W4SUI7</accession>
<evidence type="ECO:0000313" key="4">
    <source>
        <dbReference type="Proteomes" id="UP001153678"/>
    </source>
</evidence>
<dbReference type="EMBL" id="CAMKVN010002629">
    <property type="protein sequence ID" value="CAI2181939.1"/>
    <property type="molecule type" value="Genomic_DNA"/>
</dbReference>
<evidence type="ECO:0000256" key="1">
    <source>
        <dbReference type="SAM" id="MobiDB-lite"/>
    </source>
</evidence>
<dbReference type="AlphaFoldDB" id="A0A9W4SUI7"/>
<name>A0A9W4SUI7_9GLOM</name>
<proteinExistence type="predicted"/>
<dbReference type="OrthoDB" id="2507450at2759"/>
<feature type="signal peptide" evidence="2">
    <location>
        <begin position="1"/>
        <end position="19"/>
    </location>
</feature>
<comment type="caution">
    <text evidence="3">The sequence shown here is derived from an EMBL/GenBank/DDBJ whole genome shotgun (WGS) entry which is preliminary data.</text>
</comment>
<feature type="compositionally biased region" description="Basic residues" evidence="1">
    <location>
        <begin position="174"/>
        <end position="189"/>
    </location>
</feature>
<keyword evidence="2" id="KW-0732">Signal</keyword>
<gene>
    <name evidence="3" type="ORF">FWILDA_LOCUS10334</name>
</gene>